<evidence type="ECO:0000313" key="2">
    <source>
        <dbReference type="Proteomes" id="UP001634394"/>
    </source>
</evidence>
<name>A0ABD3X6N6_SINWO</name>
<evidence type="ECO:0000313" key="1">
    <source>
        <dbReference type="EMBL" id="KAL3881901.1"/>
    </source>
</evidence>
<dbReference type="SUPFAM" id="SSF49265">
    <property type="entry name" value="Fibronectin type III"/>
    <property type="match status" value="1"/>
</dbReference>
<organism evidence="1 2">
    <name type="scientific">Sinanodonta woodiana</name>
    <name type="common">Chinese pond mussel</name>
    <name type="synonym">Anodonta woodiana</name>
    <dbReference type="NCBI Taxonomy" id="1069815"/>
    <lineage>
        <taxon>Eukaryota</taxon>
        <taxon>Metazoa</taxon>
        <taxon>Spiralia</taxon>
        <taxon>Lophotrochozoa</taxon>
        <taxon>Mollusca</taxon>
        <taxon>Bivalvia</taxon>
        <taxon>Autobranchia</taxon>
        <taxon>Heteroconchia</taxon>
        <taxon>Palaeoheterodonta</taxon>
        <taxon>Unionida</taxon>
        <taxon>Unionoidea</taxon>
        <taxon>Unionidae</taxon>
        <taxon>Unioninae</taxon>
        <taxon>Sinanodonta</taxon>
    </lineage>
</organism>
<feature type="non-terminal residue" evidence="1">
    <location>
        <position position="54"/>
    </location>
</feature>
<dbReference type="InterPro" id="IPR036116">
    <property type="entry name" value="FN3_sf"/>
</dbReference>
<protein>
    <submittedName>
        <fullName evidence="1">Uncharacterized protein</fullName>
    </submittedName>
</protein>
<dbReference type="AlphaFoldDB" id="A0ABD3X6N6"/>
<keyword evidence="2" id="KW-1185">Reference proteome</keyword>
<feature type="non-terminal residue" evidence="1">
    <location>
        <position position="1"/>
    </location>
</feature>
<dbReference type="EMBL" id="JBJQND010000003">
    <property type="protein sequence ID" value="KAL3881901.1"/>
    <property type="molecule type" value="Genomic_DNA"/>
</dbReference>
<comment type="caution">
    <text evidence="1">The sequence shown here is derived from an EMBL/GenBank/DDBJ whole genome shotgun (WGS) entry which is preliminary data.</text>
</comment>
<sequence length="54" mass="6274">AGPVRFFQVDKGFGEDEYITAVVYWQPPFLEEQNGPITIFYVEMTEINNPSNFK</sequence>
<gene>
    <name evidence="1" type="ORF">ACJMK2_028288</name>
</gene>
<proteinExistence type="predicted"/>
<accession>A0ABD3X6N6</accession>
<reference evidence="1 2" key="1">
    <citation type="submission" date="2024-11" db="EMBL/GenBank/DDBJ databases">
        <title>Chromosome-level genome assembly of the freshwater bivalve Anodonta woodiana.</title>
        <authorList>
            <person name="Chen X."/>
        </authorList>
    </citation>
    <scope>NUCLEOTIDE SEQUENCE [LARGE SCALE GENOMIC DNA]</scope>
    <source>
        <strain evidence="1">MN2024</strain>
        <tissue evidence="1">Gills</tissue>
    </source>
</reference>
<dbReference type="Proteomes" id="UP001634394">
    <property type="component" value="Unassembled WGS sequence"/>
</dbReference>